<dbReference type="KEGG" id="cpy:Cphy_3141"/>
<name>A9KR17_LACP7</name>
<evidence type="ECO:0000313" key="1">
    <source>
        <dbReference type="EMBL" id="ABX43496.1"/>
    </source>
</evidence>
<dbReference type="eggNOG" id="COG1600">
    <property type="taxonomic scope" value="Bacteria"/>
</dbReference>
<dbReference type="AlphaFoldDB" id="A9KR17"/>
<dbReference type="STRING" id="357809.Cphy_3141"/>
<dbReference type="RefSeq" id="WP_012201147.1">
    <property type="nucleotide sequence ID" value="NC_010001.1"/>
</dbReference>
<dbReference type="HOGENOM" id="CLU_081793_2_1_9"/>
<proteinExistence type="predicted"/>
<accession>A9KR17</accession>
<dbReference type="EMBL" id="CP000885">
    <property type="protein sequence ID" value="ABX43496.1"/>
    <property type="molecule type" value="Genomic_DNA"/>
</dbReference>
<dbReference type="Proteomes" id="UP000000370">
    <property type="component" value="Chromosome"/>
</dbReference>
<keyword evidence="2" id="KW-1185">Reference proteome</keyword>
<protein>
    <submittedName>
        <fullName evidence="1">Iron-sulfur cluster-binding protein</fullName>
    </submittedName>
</protein>
<dbReference type="PANTHER" id="PTHR42827:SF1">
    <property type="entry name" value="IRON-SULFUR CLUSTER-BINDING PROTEIN"/>
    <property type="match status" value="1"/>
</dbReference>
<evidence type="ECO:0000313" key="2">
    <source>
        <dbReference type="Proteomes" id="UP000000370"/>
    </source>
</evidence>
<gene>
    <name evidence="1" type="ordered locus">Cphy_3141</name>
</gene>
<dbReference type="PANTHER" id="PTHR42827">
    <property type="entry name" value="IRON-SULFUR CLUSTER-BINDING PROTEIN-RELATED"/>
    <property type="match status" value="1"/>
</dbReference>
<organism evidence="1 2">
    <name type="scientific">Lachnoclostridium phytofermentans (strain ATCC 700394 / DSM 18823 / ISDg)</name>
    <name type="common">Clostridium phytofermentans</name>
    <dbReference type="NCBI Taxonomy" id="357809"/>
    <lineage>
        <taxon>Bacteria</taxon>
        <taxon>Bacillati</taxon>
        <taxon>Bacillota</taxon>
        <taxon>Clostridia</taxon>
        <taxon>Lachnospirales</taxon>
        <taxon>Lachnospiraceae</taxon>
    </lineage>
</organism>
<reference evidence="2" key="1">
    <citation type="submission" date="2007-11" db="EMBL/GenBank/DDBJ databases">
        <title>Complete genome sequence of Clostridium phytofermentans ISDg.</title>
        <authorList>
            <person name="Leschine S.B."/>
            <person name="Warnick T.A."/>
            <person name="Blanchard J.L."/>
            <person name="Schnell D.J."/>
            <person name="Petit E.L."/>
            <person name="LaTouf W.G."/>
            <person name="Copeland A."/>
            <person name="Lucas S."/>
            <person name="Lapidus A."/>
            <person name="Barry K."/>
            <person name="Glavina del Rio T."/>
            <person name="Dalin E."/>
            <person name="Tice H."/>
            <person name="Pitluck S."/>
            <person name="Kiss H."/>
            <person name="Brettin T."/>
            <person name="Bruce D."/>
            <person name="Detter J.C."/>
            <person name="Han C."/>
            <person name="Kuske C."/>
            <person name="Schmutz J."/>
            <person name="Larimer F."/>
            <person name="Land M."/>
            <person name="Hauser L."/>
            <person name="Kyrpides N."/>
            <person name="Kim E.A."/>
            <person name="Richardson P."/>
        </authorList>
    </citation>
    <scope>NUCLEOTIDE SEQUENCE [LARGE SCALE GENOMIC DNA]</scope>
    <source>
        <strain evidence="2">ATCC 700394 / DSM 18823 / ISDg</strain>
    </source>
</reference>
<sequence length="182" mass="20224">MKEQIRDCILSLGADVCGFASVDRFSNAPKGFRPLDIFEECKTVIVFAVALPKGLLHVDSRLIYAHFNEISCPMVDKIAFQTAIMIEKNYDKIAVPLPCDTPYEYWDEESMEGRGLISMKHAAEQAGLGRIGKNSLLINRQYGNMLTIGAVLTDLEITSDPLSESFCIDSCNICINNVLLKL</sequence>